<gene>
    <name evidence="9" type="ORF">N0D28_13220</name>
</gene>
<dbReference type="InterPro" id="IPR025966">
    <property type="entry name" value="OppC_N"/>
</dbReference>
<dbReference type="InterPro" id="IPR035906">
    <property type="entry name" value="MetI-like_sf"/>
</dbReference>
<keyword evidence="2 7" id="KW-0813">Transport</keyword>
<dbReference type="PANTHER" id="PTHR43386">
    <property type="entry name" value="OLIGOPEPTIDE TRANSPORT SYSTEM PERMEASE PROTEIN APPC"/>
    <property type="match status" value="1"/>
</dbReference>
<protein>
    <submittedName>
        <fullName evidence="9">ABC transporter permease</fullName>
    </submittedName>
</protein>
<dbReference type="EMBL" id="CP104213">
    <property type="protein sequence ID" value="UWX63679.1"/>
    <property type="molecule type" value="Genomic_DNA"/>
</dbReference>
<keyword evidence="10" id="KW-1185">Reference proteome</keyword>
<organism evidence="9 10">
    <name type="scientific">Deinococcus rubellus</name>
    <dbReference type="NCBI Taxonomy" id="1889240"/>
    <lineage>
        <taxon>Bacteria</taxon>
        <taxon>Thermotogati</taxon>
        <taxon>Deinococcota</taxon>
        <taxon>Deinococci</taxon>
        <taxon>Deinococcales</taxon>
        <taxon>Deinococcaceae</taxon>
        <taxon>Deinococcus</taxon>
    </lineage>
</organism>
<feature type="transmembrane region" description="Helical" evidence="7">
    <location>
        <begin position="34"/>
        <end position="55"/>
    </location>
</feature>
<sequence length="336" mass="36863">MTTILPTSTPEQTPGRFKSFFSSRPVVKLRRNKLAVVGLIMTFIFLMVAVFAPLIAAPSQAAGGNCLRDLGITRTSQIYNPAGGAFWKALFTAPDSCYHTERESFSPIPTPPGSGAYFGTSQGYDIFYGMIWGTRVMMKLGLVIVAITLLTGIVVGAISGYYGGWIDNLIQRFIDVMLSLPSLVLTIVLLTVLGPSISSIILAFCLTGWTQYARIVRGDILRTRNLEFVDAARSLGARDFRLIFKHVLPNSVASVLTIAILDLGTIPLSIAALSFLGIGLPVGYTDWGQFMSFARAWMDNQYWYVTVLPATFIILFSLGWNLFGDAVRDAFDPRTR</sequence>
<evidence type="ECO:0000259" key="8">
    <source>
        <dbReference type="PROSITE" id="PS50928"/>
    </source>
</evidence>
<name>A0ABY5YF45_9DEIO</name>
<dbReference type="Pfam" id="PF12911">
    <property type="entry name" value="OppC_N"/>
    <property type="match status" value="1"/>
</dbReference>
<proteinExistence type="inferred from homology"/>
<feature type="transmembrane region" description="Helical" evidence="7">
    <location>
        <begin position="302"/>
        <end position="323"/>
    </location>
</feature>
<dbReference type="PROSITE" id="PS50928">
    <property type="entry name" value="ABC_TM1"/>
    <property type="match status" value="1"/>
</dbReference>
<feature type="transmembrane region" description="Helical" evidence="7">
    <location>
        <begin position="255"/>
        <end position="282"/>
    </location>
</feature>
<feature type="transmembrane region" description="Helical" evidence="7">
    <location>
        <begin position="183"/>
        <end position="207"/>
    </location>
</feature>
<keyword evidence="3" id="KW-1003">Cell membrane</keyword>
<dbReference type="Gene3D" id="1.10.3720.10">
    <property type="entry name" value="MetI-like"/>
    <property type="match status" value="1"/>
</dbReference>
<accession>A0ABY5YF45</accession>
<keyword evidence="6 7" id="KW-0472">Membrane</keyword>
<dbReference type="Proteomes" id="UP001060261">
    <property type="component" value="Chromosome"/>
</dbReference>
<evidence type="ECO:0000256" key="1">
    <source>
        <dbReference type="ARBA" id="ARBA00004651"/>
    </source>
</evidence>
<dbReference type="Pfam" id="PF00528">
    <property type="entry name" value="BPD_transp_1"/>
    <property type="match status" value="1"/>
</dbReference>
<keyword evidence="5 7" id="KW-1133">Transmembrane helix</keyword>
<reference evidence="9" key="1">
    <citation type="submission" date="2022-09" db="EMBL/GenBank/DDBJ databases">
        <title>genome sequence of Deinococcus rubellus.</title>
        <authorList>
            <person name="Srinivasan S."/>
        </authorList>
    </citation>
    <scope>NUCLEOTIDE SEQUENCE</scope>
    <source>
        <strain evidence="9">Ant6</strain>
    </source>
</reference>
<evidence type="ECO:0000256" key="3">
    <source>
        <dbReference type="ARBA" id="ARBA00022475"/>
    </source>
</evidence>
<evidence type="ECO:0000313" key="9">
    <source>
        <dbReference type="EMBL" id="UWX63679.1"/>
    </source>
</evidence>
<dbReference type="InterPro" id="IPR000515">
    <property type="entry name" value="MetI-like"/>
</dbReference>
<comment type="subcellular location">
    <subcellularLocation>
        <location evidence="1 7">Cell membrane</location>
        <topology evidence="1 7">Multi-pass membrane protein</topology>
    </subcellularLocation>
</comment>
<evidence type="ECO:0000313" key="10">
    <source>
        <dbReference type="Proteomes" id="UP001060261"/>
    </source>
</evidence>
<evidence type="ECO:0000256" key="2">
    <source>
        <dbReference type="ARBA" id="ARBA00022448"/>
    </source>
</evidence>
<dbReference type="PANTHER" id="PTHR43386:SF1">
    <property type="entry name" value="D,D-DIPEPTIDE TRANSPORT SYSTEM PERMEASE PROTEIN DDPC-RELATED"/>
    <property type="match status" value="1"/>
</dbReference>
<evidence type="ECO:0000256" key="5">
    <source>
        <dbReference type="ARBA" id="ARBA00022989"/>
    </source>
</evidence>
<feature type="transmembrane region" description="Helical" evidence="7">
    <location>
        <begin position="140"/>
        <end position="163"/>
    </location>
</feature>
<evidence type="ECO:0000256" key="4">
    <source>
        <dbReference type="ARBA" id="ARBA00022692"/>
    </source>
</evidence>
<dbReference type="RefSeq" id="WP_260559962.1">
    <property type="nucleotide sequence ID" value="NZ_BAABEC010000074.1"/>
</dbReference>
<dbReference type="SUPFAM" id="SSF161098">
    <property type="entry name" value="MetI-like"/>
    <property type="match status" value="1"/>
</dbReference>
<comment type="similarity">
    <text evidence="7">Belongs to the binding-protein-dependent transport system permease family.</text>
</comment>
<evidence type="ECO:0000256" key="7">
    <source>
        <dbReference type="RuleBase" id="RU363032"/>
    </source>
</evidence>
<keyword evidence="4 7" id="KW-0812">Transmembrane</keyword>
<evidence type="ECO:0000256" key="6">
    <source>
        <dbReference type="ARBA" id="ARBA00023136"/>
    </source>
</evidence>
<dbReference type="CDD" id="cd06261">
    <property type="entry name" value="TM_PBP2"/>
    <property type="match status" value="1"/>
</dbReference>
<feature type="domain" description="ABC transmembrane type-1" evidence="8">
    <location>
        <begin position="138"/>
        <end position="324"/>
    </location>
</feature>
<dbReference type="InterPro" id="IPR050366">
    <property type="entry name" value="BP-dependent_transpt_permease"/>
</dbReference>